<evidence type="ECO:0000256" key="1">
    <source>
        <dbReference type="SAM" id="SignalP"/>
    </source>
</evidence>
<dbReference type="Proteomes" id="UP000478571">
    <property type="component" value="Unassembled WGS sequence"/>
</dbReference>
<protein>
    <submittedName>
        <fullName evidence="2">Uncharacterized protein</fullName>
    </submittedName>
</protein>
<gene>
    <name evidence="2" type="ORF">GTG28_04965</name>
</gene>
<comment type="caution">
    <text evidence="2">The sequence shown here is derived from an EMBL/GenBank/DDBJ whole genome shotgun (WGS) entry which is preliminary data.</text>
</comment>
<accession>A0A6L8LZ62</accession>
<name>A0A6L8LZ62_9VIBR</name>
<feature type="chain" id="PRO_5026706299" evidence="1">
    <location>
        <begin position="19"/>
        <end position="109"/>
    </location>
</feature>
<sequence length="109" mass="11733">MNYLLGLFVLILSASVQSAPENIAQNKTITKISTYHTEAVIYYSPIVTNSQNCTDTRNNAFKIDLSSDSGKQLLSTALTAAAAQKEVGFGIDGCLGGNLPKVYRIDVVF</sequence>
<evidence type="ECO:0000313" key="3">
    <source>
        <dbReference type="Proteomes" id="UP000478571"/>
    </source>
</evidence>
<evidence type="ECO:0000313" key="2">
    <source>
        <dbReference type="EMBL" id="MYM58569.1"/>
    </source>
</evidence>
<organism evidence="2 3">
    <name type="scientific">Vibrio tetraodonis subsp. pristinus</name>
    <dbReference type="NCBI Taxonomy" id="2695891"/>
    <lineage>
        <taxon>Bacteria</taxon>
        <taxon>Pseudomonadati</taxon>
        <taxon>Pseudomonadota</taxon>
        <taxon>Gammaproteobacteria</taxon>
        <taxon>Vibrionales</taxon>
        <taxon>Vibrionaceae</taxon>
        <taxon>Vibrio</taxon>
    </lineage>
</organism>
<keyword evidence="3" id="KW-1185">Reference proteome</keyword>
<feature type="signal peptide" evidence="1">
    <location>
        <begin position="1"/>
        <end position="18"/>
    </location>
</feature>
<dbReference type="AlphaFoldDB" id="A0A6L8LZ62"/>
<keyword evidence="1" id="KW-0732">Signal</keyword>
<reference evidence="2 3" key="1">
    <citation type="submission" date="2020-01" db="EMBL/GenBank/DDBJ databases">
        <title>Draft Genome Sequence of Vibrio sp. strain OCN044, Isolated from a Healthy Coral at Palmyra Atoll.</title>
        <authorList>
            <person name="Videau P."/>
            <person name="Loughran R."/>
            <person name="Esquivel A."/>
            <person name="Deadmond M."/>
            <person name="Paddock B.E."/>
            <person name="Saw J.H."/>
            <person name="Ushijima B."/>
        </authorList>
    </citation>
    <scope>NUCLEOTIDE SEQUENCE [LARGE SCALE GENOMIC DNA]</scope>
    <source>
        <strain evidence="2 3">OCN044</strain>
    </source>
</reference>
<proteinExistence type="predicted"/>
<dbReference type="RefSeq" id="WP_160927523.1">
    <property type="nucleotide sequence ID" value="NZ_WWEU01000001.1"/>
</dbReference>
<dbReference type="EMBL" id="WWEU01000001">
    <property type="protein sequence ID" value="MYM58569.1"/>
    <property type="molecule type" value="Genomic_DNA"/>
</dbReference>